<dbReference type="PANTHER" id="PTHR19308">
    <property type="entry name" value="PHOSPHATIDYLCHOLINE TRANSFER PROTEIN"/>
    <property type="match status" value="1"/>
</dbReference>
<evidence type="ECO:0000313" key="3">
    <source>
        <dbReference type="EMBL" id="PFX24605.1"/>
    </source>
</evidence>
<keyword evidence="4" id="KW-1185">Reference proteome</keyword>
<dbReference type="PANTHER" id="PTHR19308:SF14">
    <property type="entry name" value="START DOMAIN-CONTAINING PROTEIN"/>
    <property type="match status" value="1"/>
</dbReference>
<evidence type="ECO:0000259" key="2">
    <source>
        <dbReference type="PROSITE" id="PS50848"/>
    </source>
</evidence>
<dbReference type="InterPro" id="IPR023393">
    <property type="entry name" value="START-like_dom_sf"/>
</dbReference>
<protein>
    <submittedName>
        <fullName evidence="3">PCTP-like protein</fullName>
    </submittedName>
</protein>
<dbReference type="CDD" id="cd00177">
    <property type="entry name" value="START"/>
    <property type="match status" value="1"/>
</dbReference>
<sequence>MAESDLDLSKSYGTLRHEPQHYVPSNPIHENDIERLLSVESERMEGTWSRVKRTKDAEVWRREANEEGFPPITKAVLHLEDVPFKTAVKLMTDWKLRQEWDKTASVVDVLDRIGNFKVVYNRLKMPLFCTKRDVVLASLERYDSDQHCYILALRSTEHPLMRDSVKSTFVRAETVLSGTIIRPVGDGSTSSTVTVITQMKLMGSAPQFIKNSYLASSPLKRMQLMKKFYLKCQTDADLNLSLSGSEKDIKMSPFISTRKSKSSMGSINDATDD</sequence>
<dbReference type="Pfam" id="PF01852">
    <property type="entry name" value="START"/>
    <property type="match status" value="1"/>
</dbReference>
<feature type="domain" description="START" evidence="2">
    <location>
        <begin position="48"/>
        <end position="234"/>
    </location>
</feature>
<feature type="compositionally biased region" description="Polar residues" evidence="1">
    <location>
        <begin position="254"/>
        <end position="273"/>
    </location>
</feature>
<comment type="caution">
    <text evidence="3">The sequence shown here is derived from an EMBL/GenBank/DDBJ whole genome shotgun (WGS) entry which is preliminary data.</text>
</comment>
<gene>
    <name evidence="3" type="primary">STARD10</name>
    <name evidence="3" type="ORF">AWC38_SpisGene10811</name>
</gene>
<feature type="region of interest" description="Disordered" evidence="1">
    <location>
        <begin position="253"/>
        <end position="273"/>
    </location>
</feature>
<dbReference type="GO" id="GO:0005737">
    <property type="term" value="C:cytoplasm"/>
    <property type="evidence" value="ECO:0007669"/>
    <property type="project" value="UniProtKB-ARBA"/>
</dbReference>
<dbReference type="SMART" id="SM00234">
    <property type="entry name" value="START"/>
    <property type="match status" value="1"/>
</dbReference>
<dbReference type="GO" id="GO:0008289">
    <property type="term" value="F:lipid binding"/>
    <property type="evidence" value="ECO:0007669"/>
    <property type="project" value="InterPro"/>
</dbReference>
<dbReference type="SUPFAM" id="SSF55961">
    <property type="entry name" value="Bet v1-like"/>
    <property type="match status" value="1"/>
</dbReference>
<dbReference type="OrthoDB" id="5403181at2759"/>
<dbReference type="InterPro" id="IPR051213">
    <property type="entry name" value="START_lipid_transfer"/>
</dbReference>
<dbReference type="InterPro" id="IPR002913">
    <property type="entry name" value="START_lipid-bd_dom"/>
</dbReference>
<evidence type="ECO:0000256" key="1">
    <source>
        <dbReference type="SAM" id="MobiDB-lite"/>
    </source>
</evidence>
<dbReference type="EMBL" id="LSMT01000172">
    <property type="protein sequence ID" value="PFX24605.1"/>
    <property type="molecule type" value="Genomic_DNA"/>
</dbReference>
<name>A0A2B4S820_STYPI</name>
<dbReference type="PROSITE" id="PS50848">
    <property type="entry name" value="START"/>
    <property type="match status" value="1"/>
</dbReference>
<organism evidence="3 4">
    <name type="scientific">Stylophora pistillata</name>
    <name type="common">Smooth cauliflower coral</name>
    <dbReference type="NCBI Taxonomy" id="50429"/>
    <lineage>
        <taxon>Eukaryota</taxon>
        <taxon>Metazoa</taxon>
        <taxon>Cnidaria</taxon>
        <taxon>Anthozoa</taxon>
        <taxon>Hexacorallia</taxon>
        <taxon>Scleractinia</taxon>
        <taxon>Astrocoeniina</taxon>
        <taxon>Pocilloporidae</taxon>
        <taxon>Stylophora</taxon>
    </lineage>
</organism>
<accession>A0A2B4S820</accession>
<dbReference type="AlphaFoldDB" id="A0A2B4S820"/>
<evidence type="ECO:0000313" key="4">
    <source>
        <dbReference type="Proteomes" id="UP000225706"/>
    </source>
</evidence>
<dbReference type="Proteomes" id="UP000225706">
    <property type="component" value="Unassembled WGS sequence"/>
</dbReference>
<proteinExistence type="predicted"/>
<reference evidence="4" key="1">
    <citation type="journal article" date="2017" name="bioRxiv">
        <title>Comparative analysis of the genomes of Stylophora pistillata and Acropora digitifera provides evidence for extensive differences between species of corals.</title>
        <authorList>
            <person name="Voolstra C.R."/>
            <person name="Li Y."/>
            <person name="Liew Y.J."/>
            <person name="Baumgarten S."/>
            <person name="Zoccola D."/>
            <person name="Flot J.-F."/>
            <person name="Tambutte S."/>
            <person name="Allemand D."/>
            <person name="Aranda M."/>
        </authorList>
    </citation>
    <scope>NUCLEOTIDE SEQUENCE [LARGE SCALE GENOMIC DNA]</scope>
</reference>
<dbReference type="Gene3D" id="3.30.530.20">
    <property type="match status" value="1"/>
</dbReference>